<keyword evidence="3" id="KW-0808">Transferase</keyword>
<proteinExistence type="predicted"/>
<dbReference type="PANTHER" id="PTHR35526">
    <property type="entry name" value="ANTI-SIGMA-F FACTOR RSBW-RELATED"/>
    <property type="match status" value="1"/>
</dbReference>
<dbReference type="Gene3D" id="3.30.565.10">
    <property type="entry name" value="Histidine kinase-like ATPase, C-terminal domain"/>
    <property type="match status" value="1"/>
</dbReference>
<dbReference type="AlphaFoldDB" id="A0A239CP63"/>
<evidence type="ECO:0000313" key="4">
    <source>
        <dbReference type="Proteomes" id="UP000198280"/>
    </source>
</evidence>
<dbReference type="InterPro" id="IPR036890">
    <property type="entry name" value="HATPase_C_sf"/>
</dbReference>
<gene>
    <name evidence="3" type="ORF">SAMN05216252_104147</name>
</gene>
<dbReference type="SUPFAM" id="SSF55874">
    <property type="entry name" value="ATPase domain of HSP90 chaperone/DNA topoisomerase II/histidine kinase"/>
    <property type="match status" value="1"/>
</dbReference>
<keyword evidence="3" id="KW-0418">Kinase</keyword>
<dbReference type="InterPro" id="IPR050267">
    <property type="entry name" value="Anti-sigma-factor_SerPK"/>
</dbReference>
<dbReference type="OrthoDB" id="4298619at2"/>
<dbReference type="EMBL" id="FZOF01000004">
    <property type="protein sequence ID" value="SNS22046.1"/>
    <property type="molecule type" value="Genomic_DNA"/>
</dbReference>
<evidence type="ECO:0000313" key="3">
    <source>
        <dbReference type="EMBL" id="SNS22046.1"/>
    </source>
</evidence>
<evidence type="ECO:0000256" key="1">
    <source>
        <dbReference type="ARBA" id="ARBA00022527"/>
    </source>
</evidence>
<keyword evidence="1" id="KW-0723">Serine/threonine-protein kinase</keyword>
<sequence length="135" mass="14688">MYSIDLDAEGAGIVRPVPADRPLPTTIGEARDFARARLRGVDPERVEDCLLVVSELVTNAFRYGGGLAGLDVVAVPDAIRVSVQDHNDRLPAPPPPSERFLPGGYGLRLVRRLARDIRVTLLRAGGKVIHVHLPR</sequence>
<reference evidence="3 4" key="1">
    <citation type="submission" date="2017-06" db="EMBL/GenBank/DDBJ databases">
        <authorList>
            <person name="Kim H.J."/>
            <person name="Triplett B.A."/>
        </authorList>
    </citation>
    <scope>NUCLEOTIDE SEQUENCE [LARGE SCALE GENOMIC DNA]</scope>
    <source>
        <strain evidence="3 4">CGMCC 4.1858</strain>
    </source>
</reference>
<name>A0A239CP63_9ACTN</name>
<dbReference type="Proteomes" id="UP000198280">
    <property type="component" value="Unassembled WGS sequence"/>
</dbReference>
<dbReference type="GO" id="GO:0004674">
    <property type="term" value="F:protein serine/threonine kinase activity"/>
    <property type="evidence" value="ECO:0007669"/>
    <property type="project" value="UniProtKB-KW"/>
</dbReference>
<accession>A0A239CP63</accession>
<dbReference type="Pfam" id="PF13581">
    <property type="entry name" value="HATPase_c_2"/>
    <property type="match status" value="1"/>
</dbReference>
<dbReference type="CDD" id="cd16936">
    <property type="entry name" value="HATPase_RsbW-like"/>
    <property type="match status" value="1"/>
</dbReference>
<keyword evidence="4" id="KW-1185">Reference proteome</keyword>
<protein>
    <submittedName>
        <fullName evidence="3">Anti-sigma regulatory factor (Ser/Thr protein kinase)</fullName>
    </submittedName>
</protein>
<evidence type="ECO:0000259" key="2">
    <source>
        <dbReference type="Pfam" id="PF13581"/>
    </source>
</evidence>
<dbReference type="InterPro" id="IPR003594">
    <property type="entry name" value="HATPase_dom"/>
</dbReference>
<dbReference type="RefSeq" id="WP_089223268.1">
    <property type="nucleotide sequence ID" value="NZ_FZOF01000004.1"/>
</dbReference>
<organism evidence="3 4">
    <name type="scientific">Actinacidiphila glaucinigra</name>
    <dbReference type="NCBI Taxonomy" id="235986"/>
    <lineage>
        <taxon>Bacteria</taxon>
        <taxon>Bacillati</taxon>
        <taxon>Actinomycetota</taxon>
        <taxon>Actinomycetes</taxon>
        <taxon>Kitasatosporales</taxon>
        <taxon>Streptomycetaceae</taxon>
        <taxon>Actinacidiphila</taxon>
    </lineage>
</organism>
<dbReference type="PANTHER" id="PTHR35526:SF3">
    <property type="entry name" value="ANTI-SIGMA-F FACTOR RSBW"/>
    <property type="match status" value="1"/>
</dbReference>
<feature type="domain" description="Histidine kinase/HSP90-like ATPase" evidence="2">
    <location>
        <begin position="23"/>
        <end position="129"/>
    </location>
</feature>